<comment type="cofactor">
    <cofactor evidence="1">
        <name>Fe(2+)</name>
        <dbReference type="ChEBI" id="CHEBI:29033"/>
    </cofactor>
</comment>
<protein>
    <recommendedName>
        <fullName evidence="6">2-oxoadipate dioxygenase/decarboxylase</fullName>
        <ecNumber evidence="6">1.13.11.93</ecNumber>
    </recommendedName>
    <alternativeName>
        <fullName evidence="7">2-hydroxyglutarate synthase</fullName>
    </alternativeName>
</protein>
<dbReference type="EMBL" id="JBIGHZ010000002">
    <property type="protein sequence ID" value="MFG6448021.1"/>
    <property type="molecule type" value="Genomic_DNA"/>
</dbReference>
<accession>A0ABW7FUL8</accession>
<dbReference type="Gene3D" id="3.10.180.50">
    <property type="match status" value="1"/>
</dbReference>
<dbReference type="Proteomes" id="UP001606099">
    <property type="component" value="Unassembled WGS sequence"/>
</dbReference>
<comment type="caution">
    <text evidence="8">The sequence shown here is derived from an EMBL/GenBank/DDBJ whole genome shotgun (WGS) entry which is preliminary data.</text>
</comment>
<evidence type="ECO:0000256" key="6">
    <source>
        <dbReference type="ARBA" id="ARBA00035023"/>
    </source>
</evidence>
<evidence type="ECO:0000313" key="9">
    <source>
        <dbReference type="Proteomes" id="UP001606099"/>
    </source>
</evidence>
<evidence type="ECO:0000256" key="5">
    <source>
        <dbReference type="ARBA" id="ARBA00035013"/>
    </source>
</evidence>
<reference evidence="8 9" key="1">
    <citation type="submission" date="2024-08" db="EMBL/GenBank/DDBJ databases">
        <authorList>
            <person name="Lu H."/>
        </authorList>
    </citation>
    <scope>NUCLEOTIDE SEQUENCE [LARGE SCALE GENOMIC DNA]</scope>
    <source>
        <strain evidence="8 9">BYS180W</strain>
    </source>
</reference>
<dbReference type="EC" id="1.13.11.93" evidence="6"/>
<evidence type="ECO:0000256" key="3">
    <source>
        <dbReference type="ARBA" id="ARBA00023002"/>
    </source>
</evidence>
<keyword evidence="9" id="KW-1185">Reference proteome</keyword>
<dbReference type="SMART" id="SM01150">
    <property type="entry name" value="DUF1338"/>
    <property type="match status" value="1"/>
</dbReference>
<evidence type="ECO:0000256" key="7">
    <source>
        <dbReference type="ARBA" id="ARBA00035045"/>
    </source>
</evidence>
<dbReference type="Pfam" id="PF07063">
    <property type="entry name" value="HGLS"/>
    <property type="match status" value="1"/>
</dbReference>
<evidence type="ECO:0000313" key="8">
    <source>
        <dbReference type="EMBL" id="MFG6448021.1"/>
    </source>
</evidence>
<evidence type="ECO:0000256" key="4">
    <source>
        <dbReference type="ARBA" id="ARBA00023004"/>
    </source>
</evidence>
<proteinExistence type="inferred from homology"/>
<gene>
    <name evidence="8" type="ORF">ACG0Z6_07130</name>
</gene>
<organism evidence="8 9">
    <name type="scientific">Roseateles rivi</name>
    <dbReference type="NCBI Taxonomy" id="3299028"/>
    <lineage>
        <taxon>Bacteria</taxon>
        <taxon>Pseudomonadati</taxon>
        <taxon>Pseudomonadota</taxon>
        <taxon>Betaproteobacteria</taxon>
        <taxon>Burkholderiales</taxon>
        <taxon>Sphaerotilaceae</taxon>
        <taxon>Roseateles</taxon>
    </lineage>
</organism>
<dbReference type="GO" id="GO:0051213">
    <property type="term" value="F:dioxygenase activity"/>
    <property type="evidence" value="ECO:0007669"/>
    <property type="project" value="UniProtKB-KW"/>
</dbReference>
<sequence length="290" mass="32326">MAQALNMLLFRDVIQRVPSAQAYVADLEDRGEPLVFDHGALRTVAWPCGALPPGQAAITRVLRPLGFELAATYPLERLRMTGRAWVHREHPEDIAQFFVSELHPERFSPAFQAAVSRVLDRSKDPLSLADLDLLDALEHQRRLPLADGLALLPKLLACFGRHHGVFELEDYQTLLAESAEMAWISTEGNAFNHATDRVTDLQTVSDEQRAKGRPIKEHIEVSRSGRVFQTAFRAAQVQREFRSDGQTVVLEVPGSFHELIQREPVDASGRLDLSFDAGNATAIFKMTTPA</sequence>
<evidence type="ECO:0000256" key="2">
    <source>
        <dbReference type="ARBA" id="ARBA00022964"/>
    </source>
</evidence>
<dbReference type="RefSeq" id="WP_394459992.1">
    <property type="nucleotide sequence ID" value="NZ_JBIGHZ010000002.1"/>
</dbReference>
<comment type="similarity">
    <text evidence="5">Belongs to the 2-oxoadipate dioxygenase/decarboxylase family.</text>
</comment>
<keyword evidence="4" id="KW-0408">Iron</keyword>
<keyword evidence="3" id="KW-0560">Oxidoreductase</keyword>
<keyword evidence="2 8" id="KW-0223">Dioxygenase</keyword>
<evidence type="ECO:0000256" key="1">
    <source>
        <dbReference type="ARBA" id="ARBA00001954"/>
    </source>
</evidence>
<dbReference type="InterPro" id="IPR009770">
    <property type="entry name" value="HGLS"/>
</dbReference>
<name>A0ABW7FUL8_9BURK</name>